<reference evidence="2" key="1">
    <citation type="submission" date="2019-02" db="EMBL/GenBank/DDBJ databases">
        <authorList>
            <person name="Gruber-Vodicka R. H."/>
            <person name="Seah K. B. B."/>
        </authorList>
    </citation>
    <scope>NUCLEOTIDE SEQUENCE</scope>
    <source>
        <strain evidence="2">BECK_BY8</strain>
    </source>
</reference>
<keyword evidence="1" id="KW-0812">Transmembrane</keyword>
<dbReference type="EMBL" id="CAADFZ010000275">
    <property type="protein sequence ID" value="VFK68837.1"/>
    <property type="molecule type" value="Genomic_DNA"/>
</dbReference>
<proteinExistence type="predicted"/>
<organism evidence="2">
    <name type="scientific">Candidatus Kentrum sp. UNK</name>
    <dbReference type="NCBI Taxonomy" id="2126344"/>
    <lineage>
        <taxon>Bacteria</taxon>
        <taxon>Pseudomonadati</taxon>
        <taxon>Pseudomonadota</taxon>
        <taxon>Gammaproteobacteria</taxon>
        <taxon>Candidatus Kentrum</taxon>
    </lineage>
</organism>
<accession>A0A451AS71</accession>
<gene>
    <name evidence="2" type="ORF">BECKUNK1418G_GA0071005_12751</name>
</gene>
<evidence type="ECO:0000313" key="2">
    <source>
        <dbReference type="EMBL" id="VFK68837.1"/>
    </source>
</evidence>
<name>A0A451AS71_9GAMM</name>
<keyword evidence="1" id="KW-0472">Membrane</keyword>
<feature type="transmembrane region" description="Helical" evidence="1">
    <location>
        <begin position="17"/>
        <end position="36"/>
    </location>
</feature>
<protein>
    <submittedName>
        <fullName evidence="2">Uncharacterized protein</fullName>
    </submittedName>
</protein>
<evidence type="ECO:0000256" key="1">
    <source>
        <dbReference type="SAM" id="Phobius"/>
    </source>
</evidence>
<dbReference type="AlphaFoldDB" id="A0A451AS71"/>
<keyword evidence="1" id="KW-1133">Transmembrane helix</keyword>
<sequence>MSCVMRTFKDLNLSEKTYIAVLILLSPFSFLIIRFLPPLLMKSLKLSNKCPLGRLLVLTKYLSELLQLVKTLFLKFCKSFFPKQLNLLLLPKICKNPRLSYCIRKAVNKTL</sequence>